<evidence type="ECO:0000313" key="1">
    <source>
        <dbReference type="EMBL" id="UXH44285.1"/>
    </source>
</evidence>
<dbReference type="Proteomes" id="UP001064027">
    <property type="component" value="Chromosome"/>
</dbReference>
<dbReference type="EMBL" id="CP104558">
    <property type="protein sequence ID" value="UXH44285.1"/>
    <property type="molecule type" value="Genomic_DNA"/>
</dbReference>
<keyword evidence="2" id="KW-1185">Reference proteome</keyword>
<organism evidence="1 2">
    <name type="scientific">Rossellomorea vietnamensis</name>
    <dbReference type="NCBI Taxonomy" id="218284"/>
    <lineage>
        <taxon>Bacteria</taxon>
        <taxon>Bacillati</taxon>
        <taxon>Bacillota</taxon>
        <taxon>Bacilli</taxon>
        <taxon>Bacillales</taxon>
        <taxon>Bacillaceae</taxon>
        <taxon>Rossellomorea</taxon>
    </lineage>
</organism>
<gene>
    <name evidence="1" type="ORF">N5C46_22090</name>
</gene>
<evidence type="ECO:0000313" key="2">
    <source>
        <dbReference type="Proteomes" id="UP001064027"/>
    </source>
</evidence>
<proteinExistence type="predicted"/>
<reference evidence="1" key="1">
    <citation type="submission" date="2022-09" db="EMBL/GenBank/DDBJ databases">
        <title>Complete genome sequence of Rossellomorea vietnamensis strain RL-WG62, a newly isolated PGPR with the potential for plant salinity stress alleviation.</title>
        <authorList>
            <person name="Ren L."/>
            <person name="Wang G."/>
            <person name="Hu H."/>
        </authorList>
    </citation>
    <scope>NUCLEOTIDE SEQUENCE</scope>
    <source>
        <strain evidence="1">RL-WG62</strain>
    </source>
</reference>
<protein>
    <submittedName>
        <fullName evidence="1">SH3 domain-containing protein</fullName>
    </submittedName>
</protein>
<name>A0ACD4C6Q3_9BACI</name>
<sequence>MSRKIRYYYGCLYFLQEVTKIKKVIASMLIVLLMLPMQPFMDQAQAETGKVTISVSTLNVRTGPGLSFPVLTTVHRGEEYKIVDTQKDWYKVETNSGDGWVADWLVTVDKSVSADPSPKGGKVNTDGLRVRSGPSTSDDVVTVLQNGDTVTVMKEDGDWLNIESGTIRGWVHRDYITGSEAAQGKKKVNQKGIVTDDALNVRTSPSLQSTVLGVLNKGDEIEVTGSVSGWYEIRFGDEVAWISDSYVEFSTGSDEVETSQSEEESSFDGELVGIISVHGLNVRDETSLNGRIVGKVSKGEKFTLLKEKNNWYQIKLPNGDKGWVAGWYVQKTVTAAAHESNSSNENITILYNGTNIRSEANTQASVVKRASSGESYGVKSKDGDWYEVELADGSAGFVAGWVVSVRSALGENTTPDRKRSGGLEDKVIVIDPGHGGRDSGTTGASGTLEKLLTMKTGELLAEKLKSAGAKVKLTRKTDEYVSLPSRVSLSHYNQADAFISIHFDSIMDSSIAGHTTYYYQDQQKELAEEIHGSLSDRLPTSDRGVRIGDYHVIRENNRPAVLLELGFLSNPSEEANVNTQYFQDLAATAIYHGLSDYFTE</sequence>
<accession>A0ACD4C6Q3</accession>